<dbReference type="AlphaFoldDB" id="A0A1E7DNX1"/>
<dbReference type="Proteomes" id="UP000095658">
    <property type="component" value="Unassembled WGS sequence"/>
</dbReference>
<feature type="transmembrane region" description="Helical" evidence="1">
    <location>
        <begin position="54"/>
        <end position="72"/>
    </location>
</feature>
<proteinExistence type="predicted"/>
<dbReference type="EMBL" id="MAMP01000021">
    <property type="protein sequence ID" value="OES44754.1"/>
    <property type="molecule type" value="Genomic_DNA"/>
</dbReference>
<keyword evidence="1" id="KW-1133">Transmembrane helix</keyword>
<feature type="transmembrane region" description="Helical" evidence="1">
    <location>
        <begin position="259"/>
        <end position="276"/>
    </location>
</feature>
<comment type="caution">
    <text evidence="2">The sequence shown here is derived from an EMBL/GenBank/DDBJ whole genome shotgun (WGS) entry which is preliminary data.</text>
</comment>
<evidence type="ECO:0000313" key="3">
    <source>
        <dbReference type="Proteomes" id="UP000095658"/>
    </source>
</evidence>
<protein>
    <recommendedName>
        <fullName evidence="4">Citrate transporter-like domain-containing protein</fullName>
    </recommendedName>
</protein>
<keyword evidence="1" id="KW-0472">Membrane</keyword>
<feature type="transmembrane region" description="Helical" evidence="1">
    <location>
        <begin position="442"/>
        <end position="463"/>
    </location>
</feature>
<evidence type="ECO:0008006" key="4">
    <source>
        <dbReference type="Google" id="ProtNLM"/>
    </source>
</evidence>
<dbReference type="RefSeq" id="WP_069938377.1">
    <property type="nucleotide sequence ID" value="NZ_MAMP01000021.1"/>
</dbReference>
<dbReference type="OrthoDB" id="2960907at2"/>
<dbReference type="STRING" id="1714016.BA724_05620"/>
<feature type="transmembrane region" description="Helical" evidence="1">
    <location>
        <begin position="376"/>
        <end position="396"/>
    </location>
</feature>
<keyword evidence="1" id="KW-0812">Transmembrane</keyword>
<reference evidence="2 3" key="1">
    <citation type="submission" date="2016-06" db="EMBL/GenBank/DDBJ databases">
        <title>Domibacillus iocasae genome sequencing.</title>
        <authorList>
            <person name="Verma A."/>
            <person name="Pal Y."/>
            <person name="Ojha A.K."/>
            <person name="Krishnamurthi S."/>
        </authorList>
    </citation>
    <scope>NUCLEOTIDE SEQUENCE [LARGE SCALE GENOMIC DNA]</scope>
    <source>
        <strain evidence="2 3">DSM 29979</strain>
    </source>
</reference>
<accession>A0A1E7DNX1</accession>
<name>A0A1E7DNX1_9BACI</name>
<feature type="transmembrane region" description="Helical" evidence="1">
    <location>
        <begin position="282"/>
        <end position="303"/>
    </location>
</feature>
<feature type="transmembrane region" description="Helical" evidence="1">
    <location>
        <begin position="203"/>
        <end position="228"/>
    </location>
</feature>
<organism evidence="2 3">
    <name type="scientific">Domibacillus iocasae</name>
    <dbReference type="NCBI Taxonomy" id="1714016"/>
    <lineage>
        <taxon>Bacteria</taxon>
        <taxon>Bacillati</taxon>
        <taxon>Bacillota</taxon>
        <taxon>Bacilli</taxon>
        <taxon>Bacillales</taxon>
        <taxon>Bacillaceae</taxon>
        <taxon>Domibacillus</taxon>
    </lineage>
</organism>
<evidence type="ECO:0000313" key="2">
    <source>
        <dbReference type="EMBL" id="OES44754.1"/>
    </source>
</evidence>
<sequence>MKIQQFFFCARSSIFTLAVLLFLVFQLMPFKGLDFILSVVSILAIALSLSSCKLFTRLMSIVFLTLGTWMVWNKDFSFVSYIKLYGDMLYLLSLFLIVPLLSIPIQVGEYRKVFEQLFQKRVKSISQFYRIITGLSYFLGSFLNLAAIPIVHSSVKSAVDVQQIDEPKRFLASSIIQGYSLPNMWTPLSGVVGAVLYVTDVSWIYIFPTLFLISLVTLIFNWTLFSIIEHKKSGRVKQETAVTAEHTLPDSHPLFFRKMLQTLLAIILLLLLIVGVDAVFSLGLTVSVTLITLPFAWLWCLTLRKGQAFMPMIKQHFTHKVGEMSESFAIFLSAGFFVQALQYSGNDRFVNQLFVQFSELVGVHFFLFLIPYITLLLAYLGMHPIVVVTLLAQSLAPDILGVPPEQLAIAFLGGAVMTFYMGPFSGTLGLMSSIIDVAPLRISRWSLVQVIGFSFILTAAFWLG</sequence>
<keyword evidence="3" id="KW-1185">Reference proteome</keyword>
<evidence type="ECO:0000256" key="1">
    <source>
        <dbReference type="SAM" id="Phobius"/>
    </source>
</evidence>
<gene>
    <name evidence="2" type="ORF">BA724_05620</name>
</gene>
<feature type="transmembrane region" description="Helical" evidence="1">
    <location>
        <begin position="7"/>
        <end position="26"/>
    </location>
</feature>
<feature type="transmembrane region" description="Helical" evidence="1">
    <location>
        <begin position="408"/>
        <end position="430"/>
    </location>
</feature>
<feature type="transmembrane region" description="Helical" evidence="1">
    <location>
        <begin position="32"/>
        <end position="49"/>
    </location>
</feature>
<feature type="transmembrane region" description="Helical" evidence="1">
    <location>
        <begin position="88"/>
        <end position="107"/>
    </location>
</feature>
<feature type="transmembrane region" description="Helical" evidence="1">
    <location>
        <begin position="128"/>
        <end position="151"/>
    </location>
</feature>